<keyword evidence="9" id="KW-0966">Cell projection</keyword>
<dbReference type="Pfam" id="PF01052">
    <property type="entry name" value="FliMN_C"/>
    <property type="match status" value="1"/>
</dbReference>
<protein>
    <submittedName>
        <fullName evidence="9">Flagellar motor switch phosphatase FliY</fullName>
    </submittedName>
</protein>
<dbReference type="Pfam" id="PF04509">
    <property type="entry name" value="CheC"/>
    <property type="match status" value="4"/>
</dbReference>
<feature type="domain" description="Flagellar motor switch protein FliN-like C-terminal" evidence="7">
    <location>
        <begin position="460"/>
        <end position="529"/>
    </location>
</feature>
<feature type="domain" description="CheC-like protein" evidence="8">
    <location>
        <begin position="329"/>
        <end position="365"/>
    </location>
</feature>
<keyword evidence="3" id="KW-1003">Cell membrane</keyword>
<dbReference type="InterPro" id="IPR028976">
    <property type="entry name" value="CheC-like_sf"/>
</dbReference>
<dbReference type="InterPro" id="IPR007597">
    <property type="entry name" value="CheC"/>
</dbReference>
<reference evidence="9 10" key="1">
    <citation type="submission" date="2023-04" db="EMBL/GenBank/DDBJ databases">
        <title>Ectobacillus antri isolated from activated sludge.</title>
        <authorList>
            <person name="Yan P."/>
            <person name="Liu X."/>
        </authorList>
    </citation>
    <scope>NUCLEOTIDE SEQUENCE [LARGE SCALE GENOMIC DNA]</scope>
    <source>
        <strain evidence="9 10">C18H</strain>
    </source>
</reference>
<keyword evidence="10" id="KW-1185">Reference proteome</keyword>
<comment type="similarity">
    <text evidence="2">Belongs to the FliN/MopA/SpaO family.</text>
</comment>
<dbReference type="Gene3D" id="2.30.330.10">
    <property type="entry name" value="SpoA-like"/>
    <property type="match status" value="1"/>
</dbReference>
<dbReference type="NCBIfam" id="NF005995">
    <property type="entry name" value="PRK08119.1"/>
    <property type="match status" value="1"/>
</dbReference>
<comment type="caution">
    <text evidence="9">The sequence shown here is derived from an EMBL/GenBank/DDBJ whole genome shotgun (WGS) entry which is preliminary data.</text>
</comment>
<comment type="subcellular location">
    <subcellularLocation>
        <location evidence="1">Cell membrane</location>
        <topology evidence="1">Peripheral membrane protein</topology>
        <orientation evidence="1">Cytoplasmic side</orientation>
    </subcellularLocation>
</comment>
<dbReference type="InterPro" id="IPR001543">
    <property type="entry name" value="FliN-like_C"/>
</dbReference>
<evidence type="ECO:0000259" key="8">
    <source>
        <dbReference type="Pfam" id="PF04509"/>
    </source>
</evidence>
<dbReference type="CDD" id="cd17907">
    <property type="entry name" value="FliY_FliN-Y"/>
    <property type="match status" value="2"/>
</dbReference>
<evidence type="ECO:0000313" key="9">
    <source>
        <dbReference type="EMBL" id="MDG5752854.1"/>
    </source>
</evidence>
<feature type="domain" description="CheC-like protein" evidence="8">
    <location>
        <begin position="25"/>
        <end position="60"/>
    </location>
</feature>
<dbReference type="SUPFAM" id="SSF101801">
    <property type="entry name" value="Surface presentation of antigens (SPOA)"/>
    <property type="match status" value="1"/>
</dbReference>
<feature type="domain" description="CheC-like protein" evidence="8">
    <location>
        <begin position="121"/>
        <end position="156"/>
    </location>
</feature>
<dbReference type="PANTHER" id="PTHR43484:SF1">
    <property type="entry name" value="FLAGELLAR MOTOR SWITCH PROTEIN FLIN"/>
    <property type="match status" value="1"/>
</dbReference>
<dbReference type="Proteomes" id="UP001218246">
    <property type="component" value="Unassembled WGS sequence"/>
</dbReference>
<sequence length="530" mass="58467">MVYDQKQDILANETDYKYAHILSQEEKDILGEIANISFGSASTILSTLLNKTVTITAPQVDVVSLIDNRDVEIPHVVLNIHFTKGLDMDNLLVMNQNVALAIADLMMMGDGNIEGKELTELELSAVQEAMNQMMGFAATSMSEFFQETVDMSPPTIQVVKLIEELEKNPGIEGSNVFIRVAFNLTIDNLVDSKLVQIVSLENAKKMIHKLYALSGETNKTSETPSIPALSQYERDALGEIANISIGSASTVLSTLLNQKVHISVPAVDVISVHAYDEQLIPFVVLNVDFIHAVNHQNVFVLSKEVALVMVDLMMMGTGEVEEGKELTEFELSATQEVMNQMMGHAATSMSELFGDVVDITPPVLKVVTLAEELNQFPNEAAKNGLVQITFELEIGELIRSTMYQFLPLHEARVMIRKLSSYTEDIEAPESTTPVEVIEAIQLEELVSQKHNLTGLLSDETLSNVEVQLEFIFGSTTKTIDEILKLTENEVVSLEEEVEDPIQIMANGVLIGFGELVNVNGYFGVRVTKTL</sequence>
<evidence type="ECO:0000313" key="10">
    <source>
        <dbReference type="Proteomes" id="UP001218246"/>
    </source>
</evidence>
<accession>A0ABT6H286</accession>
<proteinExistence type="inferred from homology"/>
<keyword evidence="5" id="KW-0283">Flagellar rotation</keyword>
<dbReference type="InterPro" id="IPR051469">
    <property type="entry name" value="FliN/MopA/SpaO"/>
</dbReference>
<feature type="domain" description="CheC-like protein" evidence="8">
    <location>
        <begin position="233"/>
        <end position="267"/>
    </location>
</feature>
<evidence type="ECO:0000256" key="1">
    <source>
        <dbReference type="ARBA" id="ARBA00004413"/>
    </source>
</evidence>
<dbReference type="RefSeq" id="WP_278017933.1">
    <property type="nucleotide sequence ID" value="NZ_JARRRY010000001.1"/>
</dbReference>
<name>A0ABT6H286_9BACI</name>
<keyword evidence="4" id="KW-0145">Chemotaxis</keyword>
<evidence type="ECO:0000256" key="2">
    <source>
        <dbReference type="ARBA" id="ARBA00009226"/>
    </source>
</evidence>
<gene>
    <name evidence="9" type="primary">fliY</name>
    <name evidence="9" type="ORF">P6P90_02415</name>
</gene>
<dbReference type="SUPFAM" id="SSF103039">
    <property type="entry name" value="CheC-like"/>
    <property type="match status" value="2"/>
</dbReference>
<evidence type="ECO:0000256" key="6">
    <source>
        <dbReference type="ARBA" id="ARBA00023136"/>
    </source>
</evidence>
<dbReference type="InterPro" id="IPR001172">
    <property type="entry name" value="FliN_T3SS_HrcQb"/>
</dbReference>
<organism evidence="9 10">
    <name type="scientific">Ectobacillus antri</name>
    <dbReference type="NCBI Taxonomy" id="2486280"/>
    <lineage>
        <taxon>Bacteria</taxon>
        <taxon>Bacillati</taxon>
        <taxon>Bacillota</taxon>
        <taxon>Bacilli</taxon>
        <taxon>Bacillales</taxon>
        <taxon>Bacillaceae</taxon>
        <taxon>Ectobacillus</taxon>
    </lineage>
</organism>
<keyword evidence="9" id="KW-0969">Cilium</keyword>
<dbReference type="Gene3D" id="3.40.1550.10">
    <property type="entry name" value="CheC-like"/>
    <property type="match status" value="2"/>
</dbReference>
<evidence type="ECO:0000256" key="4">
    <source>
        <dbReference type="ARBA" id="ARBA00022500"/>
    </source>
</evidence>
<evidence type="ECO:0000256" key="5">
    <source>
        <dbReference type="ARBA" id="ARBA00022779"/>
    </source>
</evidence>
<dbReference type="PANTHER" id="PTHR43484">
    <property type="match status" value="1"/>
</dbReference>
<keyword evidence="6" id="KW-0472">Membrane</keyword>
<evidence type="ECO:0000259" key="7">
    <source>
        <dbReference type="Pfam" id="PF01052"/>
    </source>
</evidence>
<dbReference type="PRINTS" id="PR00956">
    <property type="entry name" value="FLGMOTORFLIN"/>
</dbReference>
<keyword evidence="9" id="KW-0282">Flagellum</keyword>
<evidence type="ECO:0000256" key="3">
    <source>
        <dbReference type="ARBA" id="ARBA00022475"/>
    </source>
</evidence>
<dbReference type="EMBL" id="JARULN010000001">
    <property type="protein sequence ID" value="MDG5752854.1"/>
    <property type="molecule type" value="Genomic_DNA"/>
</dbReference>
<dbReference type="InterPro" id="IPR036429">
    <property type="entry name" value="SpoA-like_sf"/>
</dbReference>